<evidence type="ECO:0000256" key="5">
    <source>
        <dbReference type="ARBA" id="ARBA00022989"/>
    </source>
</evidence>
<gene>
    <name evidence="9" type="primary">gluP</name>
    <name evidence="9" type="ORF">AOLFYP35_00587</name>
</gene>
<comment type="similarity">
    <text evidence="2">Belongs to the peptidase S54 family.</text>
</comment>
<feature type="transmembrane region" description="Helical" evidence="7">
    <location>
        <begin position="162"/>
        <end position="183"/>
    </location>
</feature>
<sequence length="300" mass="32346">MSQPLYGQRSDPYAAPECPRHPGVRSVDYCKRCNRPMCTQCVVPTEVRSICVDCAGRGRGNLFGSARAARPRQWGSVRVSAQTPVVTYAIISVCVALWVGDILTKGVITQYLGFTPIHGLYQPWRILTTAFLHVNLMHIAFNMVSLYAIGRALEPALGRGPYFCLYLLSALGGTLGVLGWVLIDPSSASTVTVGASGAIFGLFGSVFVLQRAAGIDVRAVAGLLAVNLLYGFIVSGVSWQAHVGGLLFGMLATWGMLALGKPRSGMTAKKQRRRLYLGIAGMFLAEFVILVVTYMVLLNI</sequence>
<dbReference type="EC" id="3.4.21.105" evidence="9"/>
<feature type="transmembrane region" description="Helical" evidence="7">
    <location>
        <begin position="239"/>
        <end position="259"/>
    </location>
</feature>
<dbReference type="PANTHER" id="PTHR43731">
    <property type="entry name" value="RHOMBOID PROTEASE"/>
    <property type="match status" value="1"/>
</dbReference>
<organism evidence="9">
    <name type="scientific">Schaalia odontolytica</name>
    <dbReference type="NCBI Taxonomy" id="1660"/>
    <lineage>
        <taxon>Bacteria</taxon>
        <taxon>Bacillati</taxon>
        <taxon>Actinomycetota</taxon>
        <taxon>Actinomycetes</taxon>
        <taxon>Actinomycetales</taxon>
        <taxon>Actinomycetaceae</taxon>
        <taxon>Schaalia</taxon>
    </lineage>
</organism>
<feature type="transmembrane region" description="Helical" evidence="7">
    <location>
        <begin position="215"/>
        <end position="233"/>
    </location>
</feature>
<dbReference type="EMBL" id="CACRSM010000002">
    <property type="protein sequence ID" value="VYS85897.1"/>
    <property type="molecule type" value="Genomic_DNA"/>
</dbReference>
<feature type="transmembrane region" description="Helical" evidence="7">
    <location>
        <begin position="124"/>
        <end position="150"/>
    </location>
</feature>
<dbReference type="InterPro" id="IPR022764">
    <property type="entry name" value="Peptidase_S54_rhomboid_dom"/>
</dbReference>
<comment type="subcellular location">
    <subcellularLocation>
        <location evidence="1">Membrane</location>
        <topology evidence="1">Multi-pass membrane protein</topology>
    </subcellularLocation>
</comment>
<dbReference type="Gene3D" id="1.20.1540.10">
    <property type="entry name" value="Rhomboid-like"/>
    <property type="match status" value="1"/>
</dbReference>
<evidence type="ECO:0000256" key="1">
    <source>
        <dbReference type="ARBA" id="ARBA00004141"/>
    </source>
</evidence>
<dbReference type="Pfam" id="PF01694">
    <property type="entry name" value="Rhomboid"/>
    <property type="match status" value="1"/>
</dbReference>
<dbReference type="SUPFAM" id="SSF57845">
    <property type="entry name" value="B-box zinc-binding domain"/>
    <property type="match status" value="1"/>
</dbReference>
<protein>
    <submittedName>
        <fullName evidence="9">Rhomboid protease GluP</fullName>
        <ecNumber evidence="9">3.4.21.105</ecNumber>
    </submittedName>
</protein>
<name>A0A6N2RXX8_9ACTO</name>
<dbReference type="AlphaFoldDB" id="A0A6N2RXX8"/>
<reference evidence="9" key="1">
    <citation type="submission" date="2019-11" db="EMBL/GenBank/DDBJ databases">
        <authorList>
            <person name="Feng L."/>
        </authorList>
    </citation>
    <scope>NUCLEOTIDE SEQUENCE</scope>
    <source>
        <strain evidence="9">AodontolyticusLFYP35</strain>
    </source>
</reference>
<feature type="transmembrane region" description="Helical" evidence="7">
    <location>
        <begin position="85"/>
        <end position="104"/>
    </location>
</feature>
<keyword evidence="3 7" id="KW-0812">Transmembrane</keyword>
<keyword evidence="9" id="KW-0645">Protease</keyword>
<evidence type="ECO:0000256" key="4">
    <source>
        <dbReference type="ARBA" id="ARBA00022801"/>
    </source>
</evidence>
<dbReference type="PANTHER" id="PTHR43731:SF14">
    <property type="entry name" value="PRESENILIN-ASSOCIATED RHOMBOID-LIKE PROTEIN, MITOCHONDRIAL"/>
    <property type="match status" value="1"/>
</dbReference>
<dbReference type="InterPro" id="IPR035952">
    <property type="entry name" value="Rhomboid-like_sf"/>
</dbReference>
<evidence type="ECO:0000256" key="3">
    <source>
        <dbReference type="ARBA" id="ARBA00022692"/>
    </source>
</evidence>
<evidence type="ECO:0000313" key="9">
    <source>
        <dbReference type="EMBL" id="VYS85897.1"/>
    </source>
</evidence>
<feature type="transmembrane region" description="Helical" evidence="7">
    <location>
        <begin position="189"/>
        <end position="208"/>
    </location>
</feature>
<accession>A0A6N2RXX8</accession>
<evidence type="ECO:0000256" key="2">
    <source>
        <dbReference type="ARBA" id="ARBA00009045"/>
    </source>
</evidence>
<dbReference type="InterPro" id="IPR050925">
    <property type="entry name" value="Rhomboid_protease_S54"/>
</dbReference>
<dbReference type="GO" id="GO:0004252">
    <property type="term" value="F:serine-type endopeptidase activity"/>
    <property type="evidence" value="ECO:0007669"/>
    <property type="project" value="InterPro"/>
</dbReference>
<proteinExistence type="inferred from homology"/>
<keyword evidence="4 9" id="KW-0378">Hydrolase</keyword>
<keyword evidence="6 7" id="KW-0472">Membrane</keyword>
<evidence type="ECO:0000256" key="6">
    <source>
        <dbReference type="ARBA" id="ARBA00023136"/>
    </source>
</evidence>
<feature type="transmembrane region" description="Helical" evidence="7">
    <location>
        <begin position="275"/>
        <end position="297"/>
    </location>
</feature>
<dbReference type="GO" id="GO:0016020">
    <property type="term" value="C:membrane"/>
    <property type="evidence" value="ECO:0007669"/>
    <property type="project" value="UniProtKB-SubCell"/>
</dbReference>
<evidence type="ECO:0000259" key="8">
    <source>
        <dbReference type="Pfam" id="PF01694"/>
    </source>
</evidence>
<keyword evidence="5 7" id="KW-1133">Transmembrane helix</keyword>
<dbReference type="CDD" id="cd19756">
    <property type="entry name" value="Bbox2"/>
    <property type="match status" value="1"/>
</dbReference>
<dbReference type="GO" id="GO:0006508">
    <property type="term" value="P:proteolysis"/>
    <property type="evidence" value="ECO:0007669"/>
    <property type="project" value="UniProtKB-KW"/>
</dbReference>
<feature type="domain" description="Peptidase S54 rhomboid" evidence="8">
    <location>
        <begin position="122"/>
        <end position="257"/>
    </location>
</feature>
<dbReference type="SUPFAM" id="SSF144091">
    <property type="entry name" value="Rhomboid-like"/>
    <property type="match status" value="1"/>
</dbReference>
<evidence type="ECO:0000256" key="7">
    <source>
        <dbReference type="SAM" id="Phobius"/>
    </source>
</evidence>